<dbReference type="EMBL" id="KV429049">
    <property type="protein sequence ID" value="KZT70870.1"/>
    <property type="molecule type" value="Genomic_DNA"/>
</dbReference>
<dbReference type="GO" id="GO:0032259">
    <property type="term" value="P:methylation"/>
    <property type="evidence" value="ECO:0007669"/>
    <property type="project" value="UniProtKB-KW"/>
</dbReference>
<evidence type="ECO:0000256" key="5">
    <source>
        <dbReference type="RuleBase" id="RU362022"/>
    </source>
</evidence>
<evidence type="ECO:0000256" key="2">
    <source>
        <dbReference type="ARBA" id="ARBA00022692"/>
    </source>
</evidence>
<name>A0A165RKF9_9APHY</name>
<dbReference type="PANTHER" id="PTHR43847">
    <property type="entry name" value="BLL3993 PROTEIN"/>
    <property type="match status" value="1"/>
</dbReference>
<keyword evidence="2" id="KW-0812">Transmembrane</keyword>
<keyword evidence="5" id="KW-0489">Methyltransferase</keyword>
<comment type="catalytic activity">
    <reaction evidence="5">
        <text>[protein]-C-terminal S-[(2E,6E)-farnesyl]-L-cysteine + S-adenosyl-L-methionine = [protein]-C-terminal S-[(2E,6E)-farnesyl]-L-cysteine methyl ester + S-adenosyl-L-homocysteine</text>
        <dbReference type="Rhea" id="RHEA:21672"/>
        <dbReference type="Rhea" id="RHEA-COMP:12125"/>
        <dbReference type="Rhea" id="RHEA-COMP:12126"/>
        <dbReference type="ChEBI" id="CHEBI:57856"/>
        <dbReference type="ChEBI" id="CHEBI:59789"/>
        <dbReference type="ChEBI" id="CHEBI:90510"/>
        <dbReference type="ChEBI" id="CHEBI:90511"/>
        <dbReference type="EC" id="2.1.1.100"/>
    </reaction>
</comment>
<dbReference type="Proteomes" id="UP000076727">
    <property type="component" value="Unassembled WGS sequence"/>
</dbReference>
<keyword evidence="8" id="KW-1185">Reference proteome</keyword>
<feature type="signal peptide" evidence="6">
    <location>
        <begin position="1"/>
        <end position="24"/>
    </location>
</feature>
<keyword evidence="6" id="KW-0732">Signal</keyword>
<dbReference type="PANTHER" id="PTHR43847:SF1">
    <property type="entry name" value="BLL3993 PROTEIN"/>
    <property type="match status" value="1"/>
</dbReference>
<organism evidence="7 8">
    <name type="scientific">Daedalea quercina L-15889</name>
    <dbReference type="NCBI Taxonomy" id="1314783"/>
    <lineage>
        <taxon>Eukaryota</taxon>
        <taxon>Fungi</taxon>
        <taxon>Dikarya</taxon>
        <taxon>Basidiomycota</taxon>
        <taxon>Agaricomycotina</taxon>
        <taxon>Agaricomycetes</taxon>
        <taxon>Polyporales</taxon>
        <taxon>Fomitopsis</taxon>
    </lineage>
</organism>
<keyword evidence="5" id="KW-0949">S-adenosyl-L-methionine</keyword>
<dbReference type="GO" id="GO:0005789">
    <property type="term" value="C:endoplasmic reticulum membrane"/>
    <property type="evidence" value="ECO:0007669"/>
    <property type="project" value="UniProtKB-SubCell"/>
</dbReference>
<evidence type="ECO:0000256" key="4">
    <source>
        <dbReference type="ARBA" id="ARBA00023136"/>
    </source>
</evidence>
<accession>A0A165RKF9</accession>
<reference evidence="7 8" key="1">
    <citation type="journal article" date="2016" name="Mol. Biol. Evol.">
        <title>Comparative Genomics of Early-Diverging Mushroom-Forming Fungi Provides Insights into the Origins of Lignocellulose Decay Capabilities.</title>
        <authorList>
            <person name="Nagy L.G."/>
            <person name="Riley R."/>
            <person name="Tritt A."/>
            <person name="Adam C."/>
            <person name="Daum C."/>
            <person name="Floudas D."/>
            <person name="Sun H."/>
            <person name="Yadav J.S."/>
            <person name="Pangilinan J."/>
            <person name="Larsson K.H."/>
            <person name="Matsuura K."/>
            <person name="Barry K."/>
            <person name="Labutti K."/>
            <person name="Kuo R."/>
            <person name="Ohm R.A."/>
            <person name="Bhattacharya S.S."/>
            <person name="Shirouzu T."/>
            <person name="Yoshinaga Y."/>
            <person name="Martin F.M."/>
            <person name="Grigoriev I.V."/>
            <person name="Hibbett D.S."/>
        </authorList>
    </citation>
    <scope>NUCLEOTIDE SEQUENCE [LARGE SCALE GENOMIC DNA]</scope>
    <source>
        <strain evidence="7 8">L-15889</strain>
    </source>
</reference>
<dbReference type="GO" id="GO:0004671">
    <property type="term" value="F:protein C-terminal S-isoprenylcysteine carboxyl O-methyltransferase activity"/>
    <property type="evidence" value="ECO:0007669"/>
    <property type="project" value="UniProtKB-EC"/>
</dbReference>
<sequence>MSARTAFHIALLSVATYMIDRSSTAPNPPPKEDEMRQDINPAERFFSKVSRATGAGCTAAVLIAREYPSELNTAVLQKLLLVGTGAAAHIQLTPYVLAGFGLTMLGSAIRLVCFRTLDRFFTFEMTVKEDHQLCTRGPYSVVRHPAYAGYWVQTAGIALWNCCAGSWAREAGWLGTPAGMAMAGVFLGLQAYAGLSMIMRCSQEDALMRMRFGGLWDEWANRVPHRLVPFVY</sequence>
<feature type="chain" id="PRO_5007865833" description="Protein-S-isoprenylcysteine O-methyltransferase" evidence="6">
    <location>
        <begin position="25"/>
        <end position="232"/>
    </location>
</feature>
<dbReference type="EC" id="2.1.1.100" evidence="5"/>
<evidence type="ECO:0000256" key="1">
    <source>
        <dbReference type="ARBA" id="ARBA00004141"/>
    </source>
</evidence>
<dbReference type="AlphaFoldDB" id="A0A165RKF9"/>
<evidence type="ECO:0000256" key="6">
    <source>
        <dbReference type="SAM" id="SignalP"/>
    </source>
</evidence>
<evidence type="ECO:0000313" key="7">
    <source>
        <dbReference type="EMBL" id="KZT70870.1"/>
    </source>
</evidence>
<dbReference type="OrthoDB" id="422086at2759"/>
<keyword evidence="5" id="KW-0256">Endoplasmic reticulum</keyword>
<keyword evidence="4" id="KW-0472">Membrane</keyword>
<evidence type="ECO:0000313" key="8">
    <source>
        <dbReference type="Proteomes" id="UP000076727"/>
    </source>
</evidence>
<gene>
    <name evidence="7" type="ORF">DAEQUDRAFT_810447</name>
</gene>
<dbReference type="Gene3D" id="1.20.120.1630">
    <property type="match status" value="1"/>
</dbReference>
<keyword evidence="3" id="KW-1133">Transmembrane helix</keyword>
<comment type="subcellular location">
    <subcellularLocation>
        <location evidence="5">Endoplasmic reticulum membrane</location>
        <topology evidence="5">Multi-pass membrane protein</topology>
    </subcellularLocation>
    <subcellularLocation>
        <location evidence="1">Membrane</location>
        <topology evidence="1">Multi-pass membrane protein</topology>
    </subcellularLocation>
</comment>
<comment type="similarity">
    <text evidence="5">Belongs to the class VI-like SAM-binding methyltransferase superfamily. Isoprenylcysteine carboxyl methyltransferase family.</text>
</comment>
<dbReference type="Pfam" id="PF04140">
    <property type="entry name" value="ICMT"/>
    <property type="match status" value="1"/>
</dbReference>
<dbReference type="InterPro" id="IPR007269">
    <property type="entry name" value="ICMT_MeTrfase"/>
</dbReference>
<proteinExistence type="inferred from homology"/>
<dbReference type="InterPro" id="IPR052527">
    <property type="entry name" value="Metal_cation-efflux_comp"/>
</dbReference>
<keyword evidence="5" id="KW-0808">Transferase</keyword>
<dbReference type="STRING" id="1314783.A0A165RKF9"/>
<protein>
    <recommendedName>
        <fullName evidence="5">Protein-S-isoprenylcysteine O-methyltransferase</fullName>
        <ecNumber evidence="5">2.1.1.100</ecNumber>
    </recommendedName>
</protein>
<evidence type="ECO:0000256" key="3">
    <source>
        <dbReference type="ARBA" id="ARBA00022989"/>
    </source>
</evidence>